<protein>
    <submittedName>
        <fullName evidence="1">SLC8A1 protein</fullName>
    </submittedName>
</protein>
<dbReference type="Proteomes" id="UP000601435">
    <property type="component" value="Unassembled WGS sequence"/>
</dbReference>
<evidence type="ECO:0000313" key="1">
    <source>
        <dbReference type="EMBL" id="CAE7943091.1"/>
    </source>
</evidence>
<dbReference type="OrthoDB" id="10646890at2759"/>
<organism evidence="1 2">
    <name type="scientific">Symbiodinium necroappetens</name>
    <dbReference type="NCBI Taxonomy" id="1628268"/>
    <lineage>
        <taxon>Eukaryota</taxon>
        <taxon>Sar</taxon>
        <taxon>Alveolata</taxon>
        <taxon>Dinophyceae</taxon>
        <taxon>Suessiales</taxon>
        <taxon>Symbiodiniaceae</taxon>
        <taxon>Symbiodinium</taxon>
    </lineage>
</organism>
<dbReference type="AlphaFoldDB" id="A0A813CEC8"/>
<accession>A0A813CEC8</accession>
<feature type="non-terminal residue" evidence="1">
    <location>
        <position position="78"/>
    </location>
</feature>
<keyword evidence="2" id="KW-1185">Reference proteome</keyword>
<gene>
    <name evidence="1" type="primary">SLC8A1</name>
    <name evidence="1" type="ORF">SNEC2469_LOCUS34914</name>
</gene>
<feature type="non-terminal residue" evidence="1">
    <location>
        <position position="1"/>
    </location>
</feature>
<evidence type="ECO:0000313" key="2">
    <source>
        <dbReference type="Proteomes" id="UP000601435"/>
    </source>
</evidence>
<sequence length="78" mass="8391">AVLSSLASQPRSLVVQIRGLDLIAALVAARQRSPPVAVDLAIAALNRFPEVPELVEVAIMALARLLSFDEEKVEEPMD</sequence>
<name>A0A813CEC8_9DINO</name>
<proteinExistence type="predicted"/>
<reference evidence="1" key="1">
    <citation type="submission" date="2021-02" db="EMBL/GenBank/DDBJ databases">
        <authorList>
            <person name="Dougan E. K."/>
            <person name="Rhodes N."/>
            <person name="Thang M."/>
            <person name="Chan C."/>
        </authorList>
    </citation>
    <scope>NUCLEOTIDE SEQUENCE</scope>
</reference>
<comment type="caution">
    <text evidence="1">The sequence shown here is derived from an EMBL/GenBank/DDBJ whole genome shotgun (WGS) entry which is preliminary data.</text>
</comment>
<dbReference type="EMBL" id="CAJNJA010098585">
    <property type="protein sequence ID" value="CAE7943091.1"/>
    <property type="molecule type" value="Genomic_DNA"/>
</dbReference>